<dbReference type="HAMAP" id="MF_00710">
    <property type="entry name" value="Malonate_deCO2ase_dsu"/>
    <property type="match status" value="1"/>
</dbReference>
<dbReference type="GO" id="GO:0005737">
    <property type="term" value="C:cytoplasm"/>
    <property type="evidence" value="ECO:0007669"/>
    <property type="project" value="UniProtKB-SubCell"/>
</dbReference>
<feature type="modified residue" description="O-(phosphoribosyl dephospho-coenzyme A)serine" evidence="4 6">
    <location>
        <position position="27"/>
    </location>
</feature>
<sequence>MEQLNFSLSSEHAALTEHDMICGVVGSGNLEVLVSPIGHHETCEISVNTSATGFKNVWYAVLTEFCNRHQVGGLRFQLNDMGATPAVVSLRLSQAVAMLKDGEHA</sequence>
<comment type="function">
    <text evidence="4">Subunit of malonate decarboxylase, it is an acyl carrier protein to which acetyl and malonyl thioester residues are bound via a 2'-(5''-phosphoribosyl)-3'-dephospho-CoA prosthetic group and turn over during the catalytic mechanism.</text>
</comment>
<dbReference type="HOGENOM" id="CLU_173135_0_0_6"/>
<dbReference type="Pfam" id="PF06857">
    <property type="entry name" value="ACP"/>
    <property type="match status" value="1"/>
</dbReference>
<dbReference type="GO" id="GO:0000036">
    <property type="term" value="F:acyl carrier activity"/>
    <property type="evidence" value="ECO:0007669"/>
    <property type="project" value="UniProtKB-UniRule"/>
</dbReference>
<evidence type="ECO:0000313" key="8">
    <source>
        <dbReference type="Proteomes" id="UP000014568"/>
    </source>
</evidence>
<evidence type="ECO:0000256" key="1">
    <source>
        <dbReference type="ARBA" id="ARBA00004496"/>
    </source>
</evidence>
<dbReference type="PATRIC" id="fig|421052.3.peg.1229"/>
<comment type="similarity">
    <text evidence="4">Belongs to the MdcC family.</text>
</comment>
<name>S3N6I5_9GAMM</name>
<organism evidence="7 8">
    <name type="scientific">Acinetobacter rudis CIP 110305</name>
    <dbReference type="NCBI Taxonomy" id="421052"/>
    <lineage>
        <taxon>Bacteria</taxon>
        <taxon>Pseudomonadati</taxon>
        <taxon>Pseudomonadota</taxon>
        <taxon>Gammaproteobacteria</taxon>
        <taxon>Moraxellales</taxon>
        <taxon>Moraxellaceae</taxon>
        <taxon>Acinetobacter</taxon>
    </lineage>
</organism>
<reference evidence="7 8" key="1">
    <citation type="submission" date="2013-06" db="EMBL/GenBank/DDBJ databases">
        <title>The Genome Sequence of Acinetobacter rudis CIP 110305.</title>
        <authorList>
            <consortium name="The Broad Institute Genome Sequencing Platform"/>
            <consortium name="The Broad Institute Genome Sequencing Center for Infectious Disease"/>
            <person name="Cerqueira G."/>
            <person name="Feldgarden M."/>
            <person name="Courvalin P."/>
            <person name="Perichon B."/>
            <person name="Grillot-Courvalin C."/>
            <person name="Clermont D."/>
            <person name="Rocha E."/>
            <person name="Yoon E.-J."/>
            <person name="Nemec A."/>
            <person name="Young S.K."/>
            <person name="Zeng Q."/>
            <person name="Gargeya S."/>
            <person name="Fitzgerald M."/>
            <person name="Abouelleil A."/>
            <person name="Alvarado L."/>
            <person name="Berlin A.M."/>
            <person name="Chapman S.B."/>
            <person name="Dewar J."/>
            <person name="Goldberg J."/>
            <person name="Griggs A."/>
            <person name="Gujja S."/>
            <person name="Hansen M."/>
            <person name="Howarth C."/>
            <person name="Imamovic A."/>
            <person name="Larimer J."/>
            <person name="McCowan C."/>
            <person name="Murphy C."/>
            <person name="Pearson M."/>
            <person name="Priest M."/>
            <person name="Roberts A."/>
            <person name="Saif S."/>
            <person name="Shea T."/>
            <person name="Sykes S."/>
            <person name="Wortman J."/>
            <person name="Nusbaum C."/>
            <person name="Birren B."/>
        </authorList>
    </citation>
    <scope>NUCLEOTIDE SEQUENCE [LARGE SCALE GENOMIC DNA]</scope>
    <source>
        <strain evidence="7 8">CIP 110305</strain>
    </source>
</reference>
<keyword evidence="3 4" id="KW-0597">Phosphoprotein</keyword>
<proteinExistence type="inferred from homology"/>
<dbReference type="STRING" id="632955.GCA_000829675_02252"/>
<dbReference type="NCBIfam" id="TIGR03130">
    <property type="entry name" value="malonate_delta"/>
    <property type="match status" value="1"/>
</dbReference>
<comment type="PTM">
    <text evidence="4 6">Covalently binds the prosthetic group of malonate decarboxylase.</text>
</comment>
<accession>S3N6I5</accession>
<dbReference type="InterPro" id="IPR009662">
    <property type="entry name" value="Malonate_deCO2ase_dsu"/>
</dbReference>
<protein>
    <recommendedName>
        <fullName evidence="4 5">Malonate decarboxylase acyl carrier protein</fullName>
    </recommendedName>
    <alternativeName>
        <fullName evidence="4">Malonate decarboxylase subunit delta</fullName>
    </alternativeName>
</protein>
<comment type="caution">
    <text evidence="7">The sequence shown here is derived from an EMBL/GenBank/DDBJ whole genome shotgun (WGS) entry which is preliminary data.</text>
</comment>
<dbReference type="EMBL" id="ATGI01000013">
    <property type="protein sequence ID" value="EPF75590.1"/>
    <property type="molecule type" value="Genomic_DNA"/>
</dbReference>
<evidence type="ECO:0000256" key="4">
    <source>
        <dbReference type="HAMAP-Rule" id="MF_00710"/>
    </source>
</evidence>
<dbReference type="RefSeq" id="WP_016655667.1">
    <property type="nucleotide sequence ID" value="NZ_KE340352.1"/>
</dbReference>
<evidence type="ECO:0000313" key="7">
    <source>
        <dbReference type="EMBL" id="EPF75590.1"/>
    </source>
</evidence>
<dbReference type="InterPro" id="IPR023439">
    <property type="entry name" value="Mal_deCO2ase/Cit_lyase_ACP"/>
</dbReference>
<dbReference type="OrthoDB" id="120290at2"/>
<dbReference type="AlphaFoldDB" id="S3N6I5"/>
<keyword evidence="8" id="KW-1185">Reference proteome</keyword>
<evidence type="ECO:0000256" key="3">
    <source>
        <dbReference type="ARBA" id="ARBA00022553"/>
    </source>
</evidence>
<evidence type="ECO:0000256" key="6">
    <source>
        <dbReference type="PIRSR" id="PIRSR609662-50"/>
    </source>
</evidence>
<dbReference type="eggNOG" id="COG3052">
    <property type="taxonomic scope" value="Bacteria"/>
</dbReference>
<comment type="subcellular location">
    <subcellularLocation>
        <location evidence="1 4">Cytoplasm</location>
    </subcellularLocation>
</comment>
<evidence type="ECO:0000256" key="2">
    <source>
        <dbReference type="ARBA" id="ARBA00022490"/>
    </source>
</evidence>
<gene>
    <name evidence="4" type="primary">mdcC</name>
    <name evidence="7" type="ORF">F945_01256</name>
</gene>
<evidence type="ECO:0000256" key="5">
    <source>
        <dbReference type="NCBIfam" id="TIGR03130"/>
    </source>
</evidence>
<keyword evidence="2 4" id="KW-0963">Cytoplasm</keyword>
<dbReference type="Proteomes" id="UP000014568">
    <property type="component" value="Unassembled WGS sequence"/>
</dbReference>